<reference evidence="3 4" key="1">
    <citation type="submission" date="2015-09" db="EMBL/GenBank/DDBJ databases">
        <authorList>
            <consortium name="Swine Surveillance"/>
        </authorList>
    </citation>
    <scope>NUCLEOTIDE SEQUENCE [LARGE SCALE GENOMIC DNA]</scope>
    <source>
        <strain evidence="3 4">CECT 8399</strain>
    </source>
</reference>
<dbReference type="Pfam" id="PF02021">
    <property type="entry name" value="UPF0102"/>
    <property type="match status" value="1"/>
</dbReference>
<dbReference type="STRING" id="1396826.PHA8399_02365"/>
<evidence type="ECO:0000313" key="4">
    <source>
        <dbReference type="Proteomes" id="UP000051326"/>
    </source>
</evidence>
<dbReference type="InterPro" id="IPR003509">
    <property type="entry name" value="UPF0102_YraN-like"/>
</dbReference>
<dbReference type="Proteomes" id="UP000051326">
    <property type="component" value="Unassembled WGS sequence"/>
</dbReference>
<dbReference type="EMBL" id="CYSR01000022">
    <property type="protein sequence ID" value="CUI00238.1"/>
    <property type="molecule type" value="Genomic_DNA"/>
</dbReference>
<comment type="similarity">
    <text evidence="1 2">Belongs to the UPF0102 family.</text>
</comment>
<dbReference type="InterPro" id="IPR011335">
    <property type="entry name" value="Restrct_endonuc-II-like"/>
</dbReference>
<dbReference type="HAMAP" id="MF_00048">
    <property type="entry name" value="UPF0102"/>
    <property type="match status" value="1"/>
</dbReference>
<proteinExistence type="inferred from homology"/>
<gene>
    <name evidence="3" type="ORF">PHA8399_02365</name>
</gene>
<dbReference type="RefSeq" id="WP_058286333.1">
    <property type="nucleotide sequence ID" value="NZ_CP041159.1"/>
</dbReference>
<name>A0A0P1H9T8_9RHOB</name>
<protein>
    <recommendedName>
        <fullName evidence="2">UPF0102 protein PHA8399_02365</fullName>
    </recommendedName>
</protein>
<dbReference type="AlphaFoldDB" id="A0A0P1H9T8"/>
<dbReference type="PANTHER" id="PTHR34039">
    <property type="entry name" value="UPF0102 PROTEIN YRAN"/>
    <property type="match status" value="1"/>
</dbReference>
<evidence type="ECO:0000256" key="1">
    <source>
        <dbReference type="ARBA" id="ARBA00006738"/>
    </source>
</evidence>
<accession>A0A0P1H9T8</accession>
<dbReference type="Gene3D" id="3.40.1350.10">
    <property type="match status" value="1"/>
</dbReference>
<sequence length="124" mass="13456">MARARQHRGARAHLAGEAAEEIVARHYENRGYTVAERRWRGAGGEIDLILRAPDGLVFVEVKHSATSAGAAQRITPRQAERIYASAGQYLESTPQGQLTPVRFDAALVNATGAVEIIENAFGMD</sequence>
<dbReference type="PANTHER" id="PTHR34039:SF1">
    <property type="entry name" value="UPF0102 PROTEIN YRAN"/>
    <property type="match status" value="1"/>
</dbReference>
<dbReference type="InterPro" id="IPR011856">
    <property type="entry name" value="tRNA_endonuc-like_dom_sf"/>
</dbReference>
<evidence type="ECO:0000313" key="3">
    <source>
        <dbReference type="EMBL" id="CUI00238.1"/>
    </source>
</evidence>
<evidence type="ECO:0000256" key="2">
    <source>
        <dbReference type="HAMAP-Rule" id="MF_00048"/>
    </source>
</evidence>
<dbReference type="GO" id="GO:0003676">
    <property type="term" value="F:nucleic acid binding"/>
    <property type="evidence" value="ECO:0007669"/>
    <property type="project" value="InterPro"/>
</dbReference>
<organism evidence="3 4">
    <name type="scientific">Leisingera aquaemixtae</name>
    <dbReference type="NCBI Taxonomy" id="1396826"/>
    <lineage>
        <taxon>Bacteria</taxon>
        <taxon>Pseudomonadati</taxon>
        <taxon>Pseudomonadota</taxon>
        <taxon>Alphaproteobacteria</taxon>
        <taxon>Rhodobacterales</taxon>
        <taxon>Roseobacteraceae</taxon>
        <taxon>Leisingera</taxon>
    </lineage>
</organism>
<dbReference type="SUPFAM" id="SSF52980">
    <property type="entry name" value="Restriction endonuclease-like"/>
    <property type="match status" value="1"/>
</dbReference>